<dbReference type="EMBL" id="OW152831">
    <property type="protein sequence ID" value="CAH2049121.1"/>
    <property type="molecule type" value="Genomic_DNA"/>
</dbReference>
<name>A0ABN8I5J4_9NEOP</name>
<reference evidence="2" key="1">
    <citation type="submission" date="2022-03" db="EMBL/GenBank/DDBJ databases">
        <authorList>
            <person name="Martin H S."/>
        </authorList>
    </citation>
    <scope>NUCLEOTIDE SEQUENCE</scope>
</reference>
<organism evidence="2 3">
    <name type="scientific">Iphiclides podalirius</name>
    <name type="common">scarce swallowtail</name>
    <dbReference type="NCBI Taxonomy" id="110791"/>
    <lineage>
        <taxon>Eukaryota</taxon>
        <taxon>Metazoa</taxon>
        <taxon>Ecdysozoa</taxon>
        <taxon>Arthropoda</taxon>
        <taxon>Hexapoda</taxon>
        <taxon>Insecta</taxon>
        <taxon>Pterygota</taxon>
        <taxon>Neoptera</taxon>
        <taxon>Endopterygota</taxon>
        <taxon>Lepidoptera</taxon>
        <taxon>Glossata</taxon>
        <taxon>Ditrysia</taxon>
        <taxon>Papilionoidea</taxon>
        <taxon>Papilionidae</taxon>
        <taxon>Papilioninae</taxon>
        <taxon>Iphiclides</taxon>
    </lineage>
</organism>
<dbReference type="Proteomes" id="UP000837857">
    <property type="component" value="Chromosome 19"/>
</dbReference>
<evidence type="ECO:0000256" key="1">
    <source>
        <dbReference type="SAM" id="MobiDB-lite"/>
    </source>
</evidence>
<accession>A0ABN8I5J4</accession>
<evidence type="ECO:0000313" key="2">
    <source>
        <dbReference type="EMBL" id="CAH2049121.1"/>
    </source>
</evidence>
<evidence type="ECO:0000313" key="3">
    <source>
        <dbReference type="Proteomes" id="UP000837857"/>
    </source>
</evidence>
<protein>
    <submittedName>
        <fullName evidence="2">Uncharacterized protein</fullName>
    </submittedName>
</protein>
<keyword evidence="3" id="KW-1185">Reference proteome</keyword>
<feature type="compositionally biased region" description="Basic residues" evidence="1">
    <location>
        <begin position="79"/>
        <end position="91"/>
    </location>
</feature>
<gene>
    <name evidence="2" type="ORF">IPOD504_LOCUS6617</name>
</gene>
<feature type="compositionally biased region" description="Basic and acidic residues" evidence="1">
    <location>
        <begin position="67"/>
        <end position="78"/>
    </location>
</feature>
<feature type="non-terminal residue" evidence="2">
    <location>
        <position position="1"/>
    </location>
</feature>
<proteinExistence type="predicted"/>
<sequence>MVRKLKELPEVDFPESFSENIMNLVSAGAHSRERTSARPPLGRATALPPHGANPPGSSRDANARAQPAREKPARDKSAPKKPHEHVTRRQPRVQSTKTWRRAPSTVVAALVRAYRPSRGIRLRATTCYGVLRSMPDTHVGTPVIGCG</sequence>
<feature type="region of interest" description="Disordered" evidence="1">
    <location>
        <begin position="28"/>
        <end position="101"/>
    </location>
</feature>